<dbReference type="Proteomes" id="UP000694865">
    <property type="component" value="Unplaced"/>
</dbReference>
<keyword evidence="2" id="KW-0342">GTP-binding</keyword>
<organism evidence="3 4">
    <name type="scientific">Saccoglossus kowalevskii</name>
    <name type="common">Acorn worm</name>
    <dbReference type="NCBI Taxonomy" id="10224"/>
    <lineage>
        <taxon>Eukaryota</taxon>
        <taxon>Metazoa</taxon>
        <taxon>Hemichordata</taxon>
        <taxon>Enteropneusta</taxon>
        <taxon>Harrimaniidae</taxon>
        <taxon>Saccoglossus</taxon>
    </lineage>
</organism>
<sequence length="185" mass="20639">MYKAKILVLGPCESGKTAISNFLADATDTSGGEYHATQGVRILEFETNLHVGGRLANAEVELWDCSGNQKFETCWPAFMKDTNGVVMVYNPDQSNHDKQLEMWYSNFVVGQGLRDSQCIIFAHQKPNSSSHAKVQLGSTMAKVTQVSTNLEEDHDGVRTHFANYLSKLFTAMTDKRDQEELSIIN</sequence>
<evidence type="ECO:0000313" key="4">
    <source>
        <dbReference type="RefSeq" id="XP_002736022.1"/>
    </source>
</evidence>
<dbReference type="InterPro" id="IPR027417">
    <property type="entry name" value="P-loop_NTPase"/>
</dbReference>
<dbReference type="PANTHER" id="PTHR24073">
    <property type="entry name" value="DRAB5-RELATED"/>
    <property type="match status" value="1"/>
</dbReference>
<keyword evidence="3" id="KW-1185">Reference proteome</keyword>
<evidence type="ECO:0000256" key="1">
    <source>
        <dbReference type="ARBA" id="ARBA00022741"/>
    </source>
</evidence>
<keyword evidence="1" id="KW-0547">Nucleotide-binding</keyword>
<name>A0ABM0GRY8_SACKO</name>
<dbReference type="GeneID" id="100378321"/>
<evidence type="ECO:0000313" key="3">
    <source>
        <dbReference type="Proteomes" id="UP000694865"/>
    </source>
</evidence>
<evidence type="ECO:0000256" key="2">
    <source>
        <dbReference type="ARBA" id="ARBA00023134"/>
    </source>
</evidence>
<accession>A0ABM0GRY8</accession>
<dbReference type="Gene3D" id="3.40.50.300">
    <property type="entry name" value="P-loop containing nucleotide triphosphate hydrolases"/>
    <property type="match status" value="1"/>
</dbReference>
<dbReference type="SUPFAM" id="SSF52540">
    <property type="entry name" value="P-loop containing nucleoside triphosphate hydrolases"/>
    <property type="match status" value="1"/>
</dbReference>
<proteinExistence type="predicted"/>
<dbReference type="Pfam" id="PF08477">
    <property type="entry name" value="Roc"/>
    <property type="match status" value="1"/>
</dbReference>
<dbReference type="RefSeq" id="XP_002736022.1">
    <property type="nucleotide sequence ID" value="XM_002735976.2"/>
</dbReference>
<protein>
    <submittedName>
        <fullName evidence="4">Rab-like protein 5-like</fullName>
    </submittedName>
</protein>
<reference evidence="4" key="1">
    <citation type="submission" date="2025-08" db="UniProtKB">
        <authorList>
            <consortium name="RefSeq"/>
        </authorList>
    </citation>
    <scope>IDENTIFICATION</scope>
    <source>
        <tissue evidence="4">Testes</tissue>
    </source>
</reference>
<gene>
    <name evidence="4" type="primary">LOC100378321</name>
</gene>